<dbReference type="AlphaFoldDB" id="X1E0I5"/>
<evidence type="ECO:0000313" key="1">
    <source>
        <dbReference type="EMBL" id="GAH02173.1"/>
    </source>
</evidence>
<accession>X1E0I5</accession>
<feature type="non-terminal residue" evidence="1">
    <location>
        <position position="36"/>
    </location>
</feature>
<proteinExistence type="predicted"/>
<dbReference type="EMBL" id="BART01021595">
    <property type="protein sequence ID" value="GAH02173.1"/>
    <property type="molecule type" value="Genomic_DNA"/>
</dbReference>
<reference evidence="1" key="1">
    <citation type="journal article" date="2014" name="Front. Microbiol.">
        <title>High frequency of phylogenetically diverse reductive dehalogenase-homologous genes in deep subseafloor sedimentary metagenomes.</title>
        <authorList>
            <person name="Kawai M."/>
            <person name="Futagami T."/>
            <person name="Toyoda A."/>
            <person name="Takaki Y."/>
            <person name="Nishi S."/>
            <person name="Hori S."/>
            <person name="Arai W."/>
            <person name="Tsubouchi T."/>
            <person name="Morono Y."/>
            <person name="Uchiyama I."/>
            <person name="Ito T."/>
            <person name="Fujiyama A."/>
            <person name="Inagaki F."/>
            <person name="Takami H."/>
        </authorList>
    </citation>
    <scope>NUCLEOTIDE SEQUENCE</scope>
    <source>
        <strain evidence="1">Expedition CK06-06</strain>
    </source>
</reference>
<protein>
    <submittedName>
        <fullName evidence="1">Uncharacterized protein</fullName>
    </submittedName>
</protein>
<name>X1E0I5_9ZZZZ</name>
<comment type="caution">
    <text evidence="1">The sequence shown here is derived from an EMBL/GenBank/DDBJ whole genome shotgun (WGS) entry which is preliminary data.</text>
</comment>
<organism evidence="1">
    <name type="scientific">marine sediment metagenome</name>
    <dbReference type="NCBI Taxonomy" id="412755"/>
    <lineage>
        <taxon>unclassified sequences</taxon>
        <taxon>metagenomes</taxon>
        <taxon>ecological metagenomes</taxon>
    </lineage>
</organism>
<gene>
    <name evidence="1" type="ORF">S01H4_39785</name>
</gene>
<sequence>MNKPGETVYYSRYLTKNGEVHSYKRIYKHRTGKRGA</sequence>